<keyword evidence="4" id="KW-0539">Nucleus</keyword>
<sequence length="276" mass="29891">MEVYEGIEYSKGEDCSTSDLTDIENDGEEVECGGTESSSTASVGDGERRGVKRGYCMRVDSGAVDAAVVQPERRLRSRLHEQFALLRAAVPNLRTDERASILTGAYEYIERLKRQEEELLCELGVESSCDEEDLSCCEDEVSCSSCRGAEERAVESRPGDCSKFNSLSCGSDCGCSSQPTSVEVVRTEAGFRIHIECGMRPGLLLAIMELLESSGLSVEEATVECEERLVFNGIGLEDDEGISEAGEASNLTRVSSEFLGASLRSLVSDQRQGSTV</sequence>
<dbReference type="EMBL" id="CM026432">
    <property type="protein sequence ID" value="KAG0556693.1"/>
    <property type="molecule type" value="Genomic_DNA"/>
</dbReference>
<dbReference type="SUPFAM" id="SSF47459">
    <property type="entry name" value="HLH, helix-loop-helix DNA-binding domain"/>
    <property type="match status" value="1"/>
</dbReference>
<dbReference type="InterPro" id="IPR036638">
    <property type="entry name" value="HLH_DNA-bd_sf"/>
</dbReference>
<dbReference type="InterPro" id="IPR011598">
    <property type="entry name" value="bHLH_dom"/>
</dbReference>
<dbReference type="PANTHER" id="PTHR31945">
    <property type="entry name" value="TRANSCRIPTION FACTOR SCREAM2-RELATED"/>
    <property type="match status" value="1"/>
</dbReference>
<comment type="caution">
    <text evidence="7">The sequence shown here is derived from an EMBL/GenBank/DDBJ whole genome shotgun (WGS) entry which is preliminary data.</text>
</comment>
<accession>A0A8T0GC62</accession>
<keyword evidence="8" id="KW-1185">Reference proteome</keyword>
<evidence type="ECO:0000256" key="5">
    <source>
        <dbReference type="SAM" id="MobiDB-lite"/>
    </source>
</evidence>
<evidence type="ECO:0000256" key="2">
    <source>
        <dbReference type="ARBA" id="ARBA00023015"/>
    </source>
</evidence>
<dbReference type="AlphaFoldDB" id="A0A8T0GC62"/>
<dbReference type="PROSITE" id="PS50888">
    <property type="entry name" value="BHLH"/>
    <property type="match status" value="1"/>
</dbReference>
<reference evidence="7 8" key="1">
    <citation type="submission" date="2020-06" db="EMBL/GenBank/DDBJ databases">
        <title>WGS assembly of Ceratodon purpureus strain R40.</title>
        <authorList>
            <person name="Carey S.B."/>
            <person name="Jenkins J."/>
            <person name="Shu S."/>
            <person name="Lovell J.T."/>
            <person name="Sreedasyam A."/>
            <person name="Maumus F."/>
            <person name="Tiley G.P."/>
            <person name="Fernandez-Pozo N."/>
            <person name="Barry K."/>
            <person name="Chen C."/>
            <person name="Wang M."/>
            <person name="Lipzen A."/>
            <person name="Daum C."/>
            <person name="Saski C.A."/>
            <person name="Payton A.C."/>
            <person name="Mcbreen J.C."/>
            <person name="Conrad R.E."/>
            <person name="Kollar L.M."/>
            <person name="Olsson S."/>
            <person name="Huttunen S."/>
            <person name="Landis J.B."/>
            <person name="Wickett N.J."/>
            <person name="Johnson M.G."/>
            <person name="Rensing S.A."/>
            <person name="Grimwood J."/>
            <person name="Schmutz J."/>
            <person name="Mcdaniel S.F."/>
        </authorList>
    </citation>
    <scope>NUCLEOTIDE SEQUENCE [LARGE SCALE GENOMIC DNA]</scope>
    <source>
        <strain evidence="7 8">R40</strain>
    </source>
</reference>
<evidence type="ECO:0000256" key="4">
    <source>
        <dbReference type="ARBA" id="ARBA00023242"/>
    </source>
</evidence>
<evidence type="ECO:0000256" key="1">
    <source>
        <dbReference type="ARBA" id="ARBA00004123"/>
    </source>
</evidence>
<dbReference type="InterPro" id="IPR051358">
    <property type="entry name" value="TF_AMS/ICE1/BHLH6-like"/>
</dbReference>
<proteinExistence type="predicted"/>
<dbReference type="GO" id="GO:0005634">
    <property type="term" value="C:nucleus"/>
    <property type="evidence" value="ECO:0007669"/>
    <property type="project" value="UniProtKB-SubCell"/>
</dbReference>
<dbReference type="InterPro" id="IPR054502">
    <property type="entry name" value="bHLH-TF_ACT-like_plant"/>
</dbReference>
<keyword evidence="2" id="KW-0805">Transcription regulation</keyword>
<gene>
    <name evidence="7" type="ORF">KC19_11G072200</name>
</gene>
<keyword evidence="3" id="KW-0804">Transcription</keyword>
<dbReference type="PANTHER" id="PTHR31945:SF11">
    <property type="entry name" value="TRANSCRIPTION FACTOR ABORTED MICROSPORES"/>
    <property type="match status" value="1"/>
</dbReference>
<comment type="subcellular location">
    <subcellularLocation>
        <location evidence="1">Nucleus</location>
    </subcellularLocation>
</comment>
<feature type="region of interest" description="Disordered" evidence="5">
    <location>
        <begin position="25"/>
        <end position="47"/>
    </location>
</feature>
<evidence type="ECO:0000256" key="3">
    <source>
        <dbReference type="ARBA" id="ARBA00023163"/>
    </source>
</evidence>
<organism evidence="7 8">
    <name type="scientific">Ceratodon purpureus</name>
    <name type="common">Fire moss</name>
    <name type="synonym">Dicranum purpureum</name>
    <dbReference type="NCBI Taxonomy" id="3225"/>
    <lineage>
        <taxon>Eukaryota</taxon>
        <taxon>Viridiplantae</taxon>
        <taxon>Streptophyta</taxon>
        <taxon>Embryophyta</taxon>
        <taxon>Bryophyta</taxon>
        <taxon>Bryophytina</taxon>
        <taxon>Bryopsida</taxon>
        <taxon>Dicranidae</taxon>
        <taxon>Pseudoditrichales</taxon>
        <taxon>Ditrichaceae</taxon>
        <taxon>Ceratodon</taxon>
    </lineage>
</organism>
<protein>
    <recommendedName>
        <fullName evidence="6">BHLH domain-containing protein</fullName>
    </recommendedName>
</protein>
<dbReference type="GO" id="GO:0003700">
    <property type="term" value="F:DNA-binding transcription factor activity"/>
    <property type="evidence" value="ECO:0007669"/>
    <property type="project" value="TreeGrafter"/>
</dbReference>
<dbReference type="Pfam" id="PF00010">
    <property type="entry name" value="HLH"/>
    <property type="match status" value="1"/>
</dbReference>
<dbReference type="GO" id="GO:0043565">
    <property type="term" value="F:sequence-specific DNA binding"/>
    <property type="evidence" value="ECO:0007669"/>
    <property type="project" value="TreeGrafter"/>
</dbReference>
<dbReference type="GO" id="GO:0046983">
    <property type="term" value="F:protein dimerization activity"/>
    <property type="evidence" value="ECO:0007669"/>
    <property type="project" value="InterPro"/>
</dbReference>
<evidence type="ECO:0000259" key="6">
    <source>
        <dbReference type="PROSITE" id="PS50888"/>
    </source>
</evidence>
<evidence type="ECO:0000313" key="8">
    <source>
        <dbReference type="Proteomes" id="UP000822688"/>
    </source>
</evidence>
<dbReference type="Proteomes" id="UP000822688">
    <property type="component" value="Chromosome 11"/>
</dbReference>
<feature type="domain" description="BHLH" evidence="6">
    <location>
        <begin position="63"/>
        <end position="112"/>
    </location>
</feature>
<name>A0A8T0GC62_CERPU</name>
<dbReference type="Gene3D" id="4.10.280.10">
    <property type="entry name" value="Helix-loop-helix DNA-binding domain"/>
    <property type="match status" value="1"/>
</dbReference>
<evidence type="ECO:0000313" key="7">
    <source>
        <dbReference type="EMBL" id="KAG0556693.1"/>
    </source>
</evidence>
<dbReference type="Pfam" id="PF22754">
    <property type="entry name" value="bHLH-TF_ACT-like_plant"/>
    <property type="match status" value="1"/>
</dbReference>